<protein>
    <recommendedName>
        <fullName evidence="4">Transmembrane protein</fullName>
    </recommendedName>
</protein>
<evidence type="ECO:0000313" key="2">
    <source>
        <dbReference type="EMBL" id="CAD8060752.1"/>
    </source>
</evidence>
<accession>A0A8S1L5A4</accession>
<feature type="transmembrane region" description="Helical" evidence="1">
    <location>
        <begin position="76"/>
        <end position="95"/>
    </location>
</feature>
<keyword evidence="1" id="KW-0812">Transmembrane</keyword>
<name>A0A8S1L5A4_9CILI</name>
<dbReference type="Proteomes" id="UP000692954">
    <property type="component" value="Unassembled WGS sequence"/>
</dbReference>
<dbReference type="EMBL" id="CAJJDN010000014">
    <property type="protein sequence ID" value="CAD8060752.1"/>
    <property type="molecule type" value="Genomic_DNA"/>
</dbReference>
<feature type="transmembrane region" description="Helical" evidence="1">
    <location>
        <begin position="31"/>
        <end position="56"/>
    </location>
</feature>
<dbReference type="AlphaFoldDB" id="A0A8S1L5A4"/>
<reference evidence="2" key="1">
    <citation type="submission" date="2021-01" db="EMBL/GenBank/DDBJ databases">
        <authorList>
            <consortium name="Genoscope - CEA"/>
            <person name="William W."/>
        </authorList>
    </citation>
    <scope>NUCLEOTIDE SEQUENCE</scope>
</reference>
<keyword evidence="1" id="KW-1133">Transmembrane helix</keyword>
<sequence>MPKQINIQMRFNLSRTLPQFHLFLMNIQDNVFLLLELQLYSLMAIVYRMYFCYGIQKLVQKNFHNQIHLELFQSPFSIQVLVHHLNLFLLLVYSLNLKQM</sequence>
<comment type="caution">
    <text evidence="2">The sequence shown here is derived from an EMBL/GenBank/DDBJ whole genome shotgun (WGS) entry which is preliminary data.</text>
</comment>
<evidence type="ECO:0000256" key="1">
    <source>
        <dbReference type="SAM" id="Phobius"/>
    </source>
</evidence>
<organism evidence="2 3">
    <name type="scientific">Paramecium sonneborni</name>
    <dbReference type="NCBI Taxonomy" id="65129"/>
    <lineage>
        <taxon>Eukaryota</taxon>
        <taxon>Sar</taxon>
        <taxon>Alveolata</taxon>
        <taxon>Ciliophora</taxon>
        <taxon>Intramacronucleata</taxon>
        <taxon>Oligohymenophorea</taxon>
        <taxon>Peniculida</taxon>
        <taxon>Parameciidae</taxon>
        <taxon>Paramecium</taxon>
    </lineage>
</organism>
<proteinExistence type="predicted"/>
<evidence type="ECO:0008006" key="4">
    <source>
        <dbReference type="Google" id="ProtNLM"/>
    </source>
</evidence>
<keyword evidence="1" id="KW-0472">Membrane</keyword>
<evidence type="ECO:0000313" key="3">
    <source>
        <dbReference type="Proteomes" id="UP000692954"/>
    </source>
</evidence>
<gene>
    <name evidence="2" type="ORF">PSON_ATCC_30995.1.T0140442</name>
</gene>
<keyword evidence="3" id="KW-1185">Reference proteome</keyword>